<dbReference type="AlphaFoldDB" id="A0A7R8X4P2"/>
<organism evidence="4">
    <name type="scientific">Darwinula stevensoni</name>
    <dbReference type="NCBI Taxonomy" id="69355"/>
    <lineage>
        <taxon>Eukaryota</taxon>
        <taxon>Metazoa</taxon>
        <taxon>Ecdysozoa</taxon>
        <taxon>Arthropoda</taxon>
        <taxon>Crustacea</taxon>
        <taxon>Oligostraca</taxon>
        <taxon>Ostracoda</taxon>
        <taxon>Podocopa</taxon>
        <taxon>Podocopida</taxon>
        <taxon>Darwinulocopina</taxon>
        <taxon>Darwinuloidea</taxon>
        <taxon>Darwinulidae</taxon>
        <taxon>Darwinula</taxon>
    </lineage>
</organism>
<dbReference type="OrthoDB" id="25887at2759"/>
<dbReference type="Pfam" id="PF18201">
    <property type="entry name" value="PIH1_CS"/>
    <property type="match status" value="1"/>
</dbReference>
<dbReference type="GO" id="GO:0005737">
    <property type="term" value="C:cytoplasm"/>
    <property type="evidence" value="ECO:0007669"/>
    <property type="project" value="TreeGrafter"/>
</dbReference>
<dbReference type="CDD" id="cd06463">
    <property type="entry name" value="p23_like"/>
    <property type="match status" value="1"/>
</dbReference>
<dbReference type="GO" id="GO:0045505">
    <property type="term" value="F:dynein intermediate chain binding"/>
    <property type="evidence" value="ECO:0007669"/>
    <property type="project" value="TreeGrafter"/>
</dbReference>
<dbReference type="GO" id="GO:0051087">
    <property type="term" value="F:protein-folding chaperone binding"/>
    <property type="evidence" value="ECO:0007669"/>
    <property type="project" value="InterPro"/>
</dbReference>
<dbReference type="EMBL" id="CAJPEV010000538">
    <property type="protein sequence ID" value="CAG0886260.1"/>
    <property type="molecule type" value="Genomic_DNA"/>
</dbReference>
<accession>A0A7R8X4P2</accession>
<evidence type="ECO:0000256" key="1">
    <source>
        <dbReference type="ARBA" id="ARBA00008511"/>
    </source>
</evidence>
<proteinExistence type="inferred from homology"/>
<dbReference type="InterPro" id="IPR041442">
    <property type="entry name" value="PIH1D1/2/3_CS-like"/>
</dbReference>
<feature type="compositionally biased region" description="Acidic residues" evidence="2">
    <location>
        <begin position="45"/>
        <end position="55"/>
    </location>
</feature>
<dbReference type="Proteomes" id="UP000677054">
    <property type="component" value="Unassembled WGS sequence"/>
</dbReference>
<dbReference type="GO" id="GO:0070286">
    <property type="term" value="P:axonemal dynein complex assembly"/>
    <property type="evidence" value="ECO:0007669"/>
    <property type="project" value="InterPro"/>
</dbReference>
<keyword evidence="5" id="KW-1185">Reference proteome</keyword>
<evidence type="ECO:0000313" key="4">
    <source>
        <dbReference type="EMBL" id="CAD7243984.1"/>
    </source>
</evidence>
<dbReference type="InterPro" id="IPR026697">
    <property type="entry name" value="DNAAF6"/>
</dbReference>
<sequence length="164" mass="18594">MASWTPDLLHALQKLFENGNESAGNDDDTGLKQEVSDGGAAKAEEPEDDSEDDDDDGKKEPSYTINFQQDLNTEDLFLRLGNRTPLTSSCETLVVRIFLPGETMSTITSRLKPRHLKVKGQGYRLGLYLPQRCDPRRSSAKWRPEEQTLEIRAHLVRELDPFNF</sequence>
<reference evidence="4" key="1">
    <citation type="submission" date="2020-11" db="EMBL/GenBank/DDBJ databases">
        <authorList>
            <person name="Tran Van P."/>
        </authorList>
    </citation>
    <scope>NUCLEOTIDE SEQUENCE</scope>
</reference>
<evidence type="ECO:0000313" key="5">
    <source>
        <dbReference type="Proteomes" id="UP000677054"/>
    </source>
</evidence>
<dbReference type="PANTHER" id="PTHR21083">
    <property type="entry name" value="TWISTER"/>
    <property type="match status" value="1"/>
</dbReference>
<gene>
    <name evidence="4" type="ORF">DSTB1V02_LOCUS3889</name>
</gene>
<dbReference type="PANTHER" id="PTHR21083:SF0">
    <property type="entry name" value="DYNEIN AXONEMAL ASSEMBLY FACTOR 6"/>
    <property type="match status" value="1"/>
</dbReference>
<comment type="similarity">
    <text evidence="1">Belongs to the PIH1 family.</text>
</comment>
<evidence type="ECO:0000256" key="2">
    <source>
        <dbReference type="SAM" id="MobiDB-lite"/>
    </source>
</evidence>
<feature type="region of interest" description="Disordered" evidence="2">
    <location>
        <begin position="19"/>
        <end position="66"/>
    </location>
</feature>
<dbReference type="EMBL" id="LR900055">
    <property type="protein sequence ID" value="CAD7243984.1"/>
    <property type="molecule type" value="Genomic_DNA"/>
</dbReference>
<protein>
    <recommendedName>
        <fullName evidence="3">PIH1D1/2/3 CS-like domain-containing protein</fullName>
    </recommendedName>
</protein>
<feature type="domain" description="PIH1D1/2/3 CS-like" evidence="3">
    <location>
        <begin position="60"/>
        <end position="154"/>
    </location>
</feature>
<name>A0A7R8X4P2_9CRUS</name>
<evidence type="ECO:0000259" key="3">
    <source>
        <dbReference type="Pfam" id="PF18201"/>
    </source>
</evidence>